<gene>
    <name evidence="4" type="ORF">GIY23_15640</name>
</gene>
<organism evidence="4 5">
    <name type="scientific">Allosaccharopolyspora coralli</name>
    <dbReference type="NCBI Taxonomy" id="2665642"/>
    <lineage>
        <taxon>Bacteria</taxon>
        <taxon>Bacillati</taxon>
        <taxon>Actinomycetota</taxon>
        <taxon>Actinomycetes</taxon>
        <taxon>Pseudonocardiales</taxon>
        <taxon>Pseudonocardiaceae</taxon>
        <taxon>Allosaccharopolyspora</taxon>
    </lineage>
</organism>
<dbReference type="SUPFAM" id="SSF46689">
    <property type="entry name" value="Homeodomain-like"/>
    <property type="match status" value="1"/>
</dbReference>
<dbReference type="InterPro" id="IPR050109">
    <property type="entry name" value="HTH-type_TetR-like_transc_reg"/>
</dbReference>
<dbReference type="PANTHER" id="PTHR30055">
    <property type="entry name" value="HTH-TYPE TRANSCRIPTIONAL REGULATOR RUTR"/>
    <property type="match status" value="1"/>
</dbReference>
<dbReference type="InterPro" id="IPR009057">
    <property type="entry name" value="Homeodomain-like_sf"/>
</dbReference>
<dbReference type="Proteomes" id="UP000371041">
    <property type="component" value="Chromosome"/>
</dbReference>
<evidence type="ECO:0000313" key="5">
    <source>
        <dbReference type="Proteomes" id="UP000371041"/>
    </source>
</evidence>
<evidence type="ECO:0000259" key="3">
    <source>
        <dbReference type="PROSITE" id="PS50977"/>
    </source>
</evidence>
<dbReference type="EMBL" id="CP045929">
    <property type="protein sequence ID" value="QGK70756.1"/>
    <property type="molecule type" value="Genomic_DNA"/>
</dbReference>
<reference evidence="5" key="1">
    <citation type="submission" date="2019-11" db="EMBL/GenBank/DDBJ databases">
        <title>The complete genome sequence of Saccharopolyspora sp. E2A.</title>
        <authorList>
            <person name="Zhang G."/>
        </authorList>
    </citation>
    <scope>NUCLEOTIDE SEQUENCE [LARGE SCALE GENOMIC DNA]</scope>
    <source>
        <strain evidence="5">E2A</strain>
    </source>
</reference>
<dbReference type="InterPro" id="IPR001647">
    <property type="entry name" value="HTH_TetR"/>
</dbReference>
<dbReference type="InterPro" id="IPR036271">
    <property type="entry name" value="Tet_transcr_reg_TetR-rel_C_sf"/>
</dbReference>
<evidence type="ECO:0000313" key="4">
    <source>
        <dbReference type="EMBL" id="QGK70756.1"/>
    </source>
</evidence>
<evidence type="ECO:0000256" key="2">
    <source>
        <dbReference type="PROSITE-ProRule" id="PRU00335"/>
    </source>
</evidence>
<keyword evidence="5" id="KW-1185">Reference proteome</keyword>
<dbReference type="Gene3D" id="1.10.357.10">
    <property type="entry name" value="Tetracycline Repressor, domain 2"/>
    <property type="match status" value="1"/>
</dbReference>
<keyword evidence="1 2" id="KW-0238">DNA-binding</keyword>
<name>A0A5Q3QBL3_9PSEU</name>
<dbReference type="SUPFAM" id="SSF48498">
    <property type="entry name" value="Tetracyclin repressor-like, C-terminal domain"/>
    <property type="match status" value="1"/>
</dbReference>
<dbReference type="Pfam" id="PF00440">
    <property type="entry name" value="TetR_N"/>
    <property type="match status" value="1"/>
</dbReference>
<protein>
    <submittedName>
        <fullName evidence="4">TetR family transcriptional regulator</fullName>
    </submittedName>
</protein>
<dbReference type="PRINTS" id="PR00455">
    <property type="entry name" value="HTHTETR"/>
</dbReference>
<proteinExistence type="predicted"/>
<feature type="DNA-binding region" description="H-T-H motif" evidence="2">
    <location>
        <begin position="37"/>
        <end position="56"/>
    </location>
</feature>
<evidence type="ECO:0000256" key="1">
    <source>
        <dbReference type="ARBA" id="ARBA00023125"/>
    </source>
</evidence>
<dbReference type="PANTHER" id="PTHR30055:SF226">
    <property type="entry name" value="HTH-TYPE TRANSCRIPTIONAL REGULATOR PKSA"/>
    <property type="match status" value="1"/>
</dbReference>
<feature type="domain" description="HTH tetR-type" evidence="3">
    <location>
        <begin position="14"/>
        <end position="74"/>
    </location>
</feature>
<dbReference type="GO" id="GO:0003700">
    <property type="term" value="F:DNA-binding transcription factor activity"/>
    <property type="evidence" value="ECO:0007669"/>
    <property type="project" value="TreeGrafter"/>
</dbReference>
<dbReference type="InterPro" id="IPR041490">
    <property type="entry name" value="KstR2_TetR_C"/>
</dbReference>
<dbReference type="AlphaFoldDB" id="A0A5Q3QBL3"/>
<dbReference type="RefSeq" id="WP_154077337.1">
    <property type="nucleotide sequence ID" value="NZ_CP045929.1"/>
</dbReference>
<dbReference type="KEGG" id="sace:GIY23_15640"/>
<dbReference type="Pfam" id="PF17932">
    <property type="entry name" value="TetR_C_24"/>
    <property type="match status" value="1"/>
</dbReference>
<dbReference type="PROSITE" id="PS50977">
    <property type="entry name" value="HTH_TETR_2"/>
    <property type="match status" value="1"/>
</dbReference>
<dbReference type="GO" id="GO:0000976">
    <property type="term" value="F:transcription cis-regulatory region binding"/>
    <property type="evidence" value="ECO:0007669"/>
    <property type="project" value="TreeGrafter"/>
</dbReference>
<accession>A0A5Q3QBL3</accession>
<sequence length="201" mass="21391">MAYRRTEKVQRRLDAQRDALVDAAAALLAEGGCPSVSVAAVAERAEVAVGTVYRHFAGKAGLVVEVFRRIVSKEVAAVEQVSASPGDPVERAATVLETFARRAMKTPRQAYALLAEPVDPEVEAERLVFRRAYRDVLAAHIRAGVRSGHLPAQDADVTAAALVGATAEVLIGPLTSGNTEIVPELRTFTLRALGGHDGRDT</sequence>